<dbReference type="SUPFAM" id="SSF53213">
    <property type="entry name" value="LigB-like"/>
    <property type="match status" value="1"/>
</dbReference>
<keyword evidence="3" id="KW-0479">Metal-binding</keyword>
<accession>K0KIX5</accession>
<evidence type="ECO:0000256" key="3">
    <source>
        <dbReference type="ARBA" id="ARBA00022723"/>
    </source>
</evidence>
<dbReference type="PANTHER" id="PTHR30096">
    <property type="entry name" value="4,5-DOPA DIOXYGENASE EXTRADIOL-LIKE PROTEIN"/>
    <property type="match status" value="1"/>
</dbReference>
<evidence type="ECO:0000313" key="8">
    <source>
        <dbReference type="Proteomes" id="UP000009328"/>
    </source>
</evidence>
<keyword evidence="7" id="KW-0223">Dioxygenase</keyword>
<dbReference type="Gene3D" id="3.40.830.10">
    <property type="entry name" value="LigB-like"/>
    <property type="match status" value="1"/>
</dbReference>
<comment type="caution">
    <text evidence="7">The sequence shown here is derived from an EMBL/GenBank/DDBJ whole genome shotgun (WGS) entry which is preliminary data.</text>
</comment>
<dbReference type="eggNOG" id="ENOG502RYU3">
    <property type="taxonomic scope" value="Eukaryota"/>
</dbReference>
<proteinExistence type="inferred from homology"/>
<keyword evidence="4" id="KW-0862">Zinc</keyword>
<dbReference type="Proteomes" id="UP000009328">
    <property type="component" value="Unassembled WGS sequence"/>
</dbReference>
<keyword evidence="5 7" id="KW-0560">Oxidoreductase</keyword>
<comment type="similarity">
    <text evidence="2">Belongs to the DODA-type extradiol aromatic ring-opening dioxygenase family.</text>
</comment>
<evidence type="ECO:0000259" key="6">
    <source>
        <dbReference type="Pfam" id="PF02900"/>
    </source>
</evidence>
<dbReference type="GO" id="GO:0016702">
    <property type="term" value="F:oxidoreductase activity, acting on single donors with incorporation of molecular oxygen, incorporation of two atoms of oxygen"/>
    <property type="evidence" value="ECO:0007669"/>
    <property type="project" value="UniProtKB-ARBA"/>
</dbReference>
<dbReference type="GO" id="GO:0008198">
    <property type="term" value="F:ferrous iron binding"/>
    <property type="evidence" value="ECO:0007669"/>
    <property type="project" value="InterPro"/>
</dbReference>
<dbReference type="InterPro" id="IPR014436">
    <property type="entry name" value="Extradiol_dOase_DODA"/>
</dbReference>
<organism evidence="7 8">
    <name type="scientific">Wickerhamomyces ciferrii (strain ATCC 14091 / BCRC 22168 / CBS 111 / JCM 3599 / NBRC 0793 / NRRL Y-1031 F-60-10)</name>
    <name type="common">Yeast</name>
    <name type="synonym">Pichia ciferrii</name>
    <dbReference type="NCBI Taxonomy" id="1206466"/>
    <lineage>
        <taxon>Eukaryota</taxon>
        <taxon>Fungi</taxon>
        <taxon>Dikarya</taxon>
        <taxon>Ascomycota</taxon>
        <taxon>Saccharomycotina</taxon>
        <taxon>Saccharomycetes</taxon>
        <taxon>Phaffomycetales</taxon>
        <taxon>Wickerhamomycetaceae</taxon>
        <taxon>Wickerhamomyces</taxon>
    </lineage>
</organism>
<sequence length="316" mass="35564">MPSVTTLFDQTKPKTPVFFFSHGGPTFMYPDEEFGSDKGAYKTVKKLGHYIINVIKPKFIIVISAHWESNSFNSGVDIGIPGSQSSLSKNSKKLDKDEIDLIYDFGGFPDYMYEEQFHSKGNLELANDIKTTLANNKIDSKLTKRGLDHGVWVPFKVAFSSNKPKDQEWDLEMPLVQISLPGTDDFNTNYELGKALSKYRELGGVIICSGMSVHNLRDFRAAMGKGSSSPMPYVKPFSEKVKSIVTEYNGVERLNKFNELVQNDKKLLYDAHPSLEHFMPIVVASGAGDEELAKQVYDNHVKSLAWGIYQFGEYKE</sequence>
<evidence type="ECO:0000256" key="1">
    <source>
        <dbReference type="ARBA" id="ARBA00001947"/>
    </source>
</evidence>
<dbReference type="EC" id="1.13.-.-" evidence="7"/>
<dbReference type="GO" id="GO:0008270">
    <property type="term" value="F:zinc ion binding"/>
    <property type="evidence" value="ECO:0007669"/>
    <property type="project" value="InterPro"/>
</dbReference>
<dbReference type="InterPro" id="IPR004183">
    <property type="entry name" value="Xdiol_dOase_suB"/>
</dbReference>
<dbReference type="CDD" id="cd07363">
    <property type="entry name" value="45_DOPA_Dioxygenase"/>
    <property type="match status" value="1"/>
</dbReference>
<reference evidence="7 8" key="1">
    <citation type="journal article" date="2012" name="Eukaryot. Cell">
        <title>Draft genome sequence of Wickerhamomyces ciferrii NRRL Y-1031 F-60-10.</title>
        <authorList>
            <person name="Schneider J."/>
            <person name="Andrea H."/>
            <person name="Blom J."/>
            <person name="Jaenicke S."/>
            <person name="Ruckert C."/>
            <person name="Schorsch C."/>
            <person name="Szczepanowski R."/>
            <person name="Farwick M."/>
            <person name="Goesmann A."/>
            <person name="Puhler A."/>
            <person name="Schaffer S."/>
            <person name="Tauch A."/>
            <person name="Kohler T."/>
            <person name="Brinkrolf K."/>
        </authorList>
    </citation>
    <scope>NUCLEOTIDE SEQUENCE [LARGE SCALE GENOMIC DNA]</scope>
    <source>
        <strain evidence="8">ATCC 14091 / BCRC 22168 / CBS 111 / JCM 3599 / NBRC 0793 / NRRL Y-1031 F-60-10</strain>
    </source>
</reference>
<dbReference type="HOGENOM" id="CLU_046582_1_0_1"/>
<dbReference type="PIRSF" id="PIRSF006157">
    <property type="entry name" value="Doxgns_DODA"/>
    <property type="match status" value="1"/>
</dbReference>
<dbReference type="Pfam" id="PF02900">
    <property type="entry name" value="LigB"/>
    <property type="match status" value="1"/>
</dbReference>
<dbReference type="STRING" id="1206466.K0KIX5"/>
<name>K0KIX5_WICCF</name>
<dbReference type="EMBL" id="CAIF01000057">
    <property type="protein sequence ID" value="CCH42931.1"/>
    <property type="molecule type" value="Genomic_DNA"/>
</dbReference>
<keyword evidence="8" id="KW-1185">Reference proteome</keyword>
<evidence type="ECO:0000256" key="2">
    <source>
        <dbReference type="ARBA" id="ARBA00007581"/>
    </source>
</evidence>
<dbReference type="InParanoid" id="K0KIX5"/>
<feature type="domain" description="Extradiol ring-cleavage dioxygenase class III enzyme subunit B" evidence="6">
    <location>
        <begin position="17"/>
        <end position="297"/>
    </location>
</feature>
<dbReference type="PANTHER" id="PTHR30096:SF0">
    <property type="entry name" value="4,5-DOPA DIOXYGENASE EXTRADIOL-LIKE PROTEIN"/>
    <property type="match status" value="1"/>
</dbReference>
<protein>
    <submittedName>
        <fullName evidence="7">4,5-DOPA dioxygenase extradiol</fullName>
        <ecNumber evidence="7">1.13.-.-</ecNumber>
    </submittedName>
</protein>
<evidence type="ECO:0000313" key="7">
    <source>
        <dbReference type="EMBL" id="CCH42931.1"/>
    </source>
</evidence>
<gene>
    <name evidence="7" type="ORF">BN7_2477</name>
</gene>
<evidence type="ECO:0000256" key="4">
    <source>
        <dbReference type="ARBA" id="ARBA00022833"/>
    </source>
</evidence>
<dbReference type="AlphaFoldDB" id="K0KIX5"/>
<comment type="cofactor">
    <cofactor evidence="1">
        <name>Zn(2+)</name>
        <dbReference type="ChEBI" id="CHEBI:29105"/>
    </cofactor>
</comment>
<evidence type="ECO:0000256" key="5">
    <source>
        <dbReference type="ARBA" id="ARBA00023002"/>
    </source>
</evidence>